<reference evidence="4" key="3">
    <citation type="submission" date="2021-06" db="EMBL/GenBank/DDBJ databases">
        <title>Updating the genus Pseudomonas: Description of 43 new species and partition of the Pseudomonas putida group.</title>
        <authorList>
            <person name="Girard L."/>
            <person name="Lood C."/>
            <person name="Vandamme P."/>
            <person name="Rokni-Zadeh H."/>
            <person name="Van Noort V."/>
            <person name="Hofte M."/>
            <person name="Lavigne R."/>
            <person name="De Mot R."/>
        </authorList>
    </citation>
    <scope>NUCLEOTIDE SEQUENCE</scope>
    <source>
        <strain evidence="4">SWRI10</strain>
    </source>
</reference>
<comment type="caution">
    <text evidence="3">The sequence shown here is derived from an EMBL/GenBank/DDBJ whole genome shotgun (WGS) entry which is preliminary data.</text>
</comment>
<dbReference type="InterPro" id="IPR003010">
    <property type="entry name" value="C-N_Hydrolase"/>
</dbReference>
<dbReference type="GO" id="GO:0050126">
    <property type="term" value="F:N-carbamoylputrescine amidase activity"/>
    <property type="evidence" value="ECO:0007669"/>
    <property type="project" value="TreeGrafter"/>
</dbReference>
<dbReference type="AlphaFoldDB" id="A0A923JTA4"/>
<dbReference type="Pfam" id="PF00795">
    <property type="entry name" value="CN_hydrolase"/>
    <property type="match status" value="1"/>
</dbReference>
<dbReference type="SUPFAM" id="SSF56317">
    <property type="entry name" value="Carbon-nitrogen hydrolase"/>
    <property type="match status" value="1"/>
</dbReference>
<dbReference type="Gene3D" id="3.60.110.10">
    <property type="entry name" value="Carbon-nitrogen hydrolase"/>
    <property type="match status" value="1"/>
</dbReference>
<accession>A0A923JTA4</accession>
<dbReference type="PANTHER" id="PTHR43674">
    <property type="entry name" value="NITRILASE C965.09-RELATED"/>
    <property type="match status" value="1"/>
</dbReference>
<evidence type="ECO:0000313" key="4">
    <source>
        <dbReference type="EMBL" id="MBV4538398.1"/>
    </source>
</evidence>
<dbReference type="InterPro" id="IPR050345">
    <property type="entry name" value="Aliph_Amidase/BUP"/>
</dbReference>
<dbReference type="PROSITE" id="PS50263">
    <property type="entry name" value="CN_HYDROLASE"/>
    <property type="match status" value="1"/>
</dbReference>
<reference evidence="3" key="1">
    <citation type="journal article" date="2020" name="Microorganisms">
        <title>Reliable Identification of Environmental Pseudomonas Isolates Using the rpoD Gene.</title>
        <authorList>
            <consortium name="The Broad Institute Genome Sequencing Platform"/>
            <person name="Girard L."/>
            <person name="Lood C."/>
            <person name="Rokni-Zadeh H."/>
            <person name="van Noort V."/>
            <person name="Lavigne R."/>
            <person name="De Mot R."/>
        </authorList>
    </citation>
    <scope>NUCLEOTIDE SEQUENCE</scope>
    <source>
        <strain evidence="3">SWRI10</strain>
    </source>
</reference>
<protein>
    <submittedName>
        <fullName evidence="3">Carbon-nitrogen hydrolase</fullName>
    </submittedName>
</protein>
<evidence type="ECO:0000256" key="1">
    <source>
        <dbReference type="ARBA" id="ARBA00022801"/>
    </source>
</evidence>
<sequence length="281" mass="30893">MPQANAKQRVACYQFAPKIADPSFNLEQSLKAMSEAAERQAKLLVLPELALSGNALRDREEAFVCSMSRDGTRLNALAEQARALDLIVIVGFCERLEAGHVANTSVMIQPNGQRTFYRKAHLWNRETLIFTPGDCAPPVVQTSLGRVAMMLSYDLQFPEWVRLAALSGAQLLCAPVNWPASPRPALQRPVEVTRVQANAAVNHLFILACDRCGHERGMDWVAGSTLVGADGYLLAGGISLDRPQLLVADIKLRTASDKRIPPYNDILGDRRPQLYGKLCQS</sequence>
<evidence type="ECO:0000259" key="2">
    <source>
        <dbReference type="PROSITE" id="PS50263"/>
    </source>
</evidence>
<dbReference type="InterPro" id="IPR036526">
    <property type="entry name" value="C-N_Hydrolase_sf"/>
</dbReference>
<evidence type="ECO:0000313" key="3">
    <source>
        <dbReference type="EMBL" id="MBC3439165.1"/>
    </source>
</evidence>
<dbReference type="GO" id="GO:0033388">
    <property type="term" value="P:putrescine biosynthetic process from arginine"/>
    <property type="evidence" value="ECO:0007669"/>
    <property type="project" value="TreeGrafter"/>
</dbReference>
<name>A0A923JTA4_9PSED</name>
<reference evidence="3" key="2">
    <citation type="submission" date="2020-07" db="EMBL/GenBank/DDBJ databases">
        <authorList>
            <person name="Lood C."/>
            <person name="Girard L."/>
        </authorList>
    </citation>
    <scope>NUCLEOTIDE SEQUENCE</scope>
    <source>
        <strain evidence="3">SWRI10</strain>
    </source>
</reference>
<dbReference type="RefSeq" id="WP_186552765.1">
    <property type="nucleotide sequence ID" value="NZ_JABWRE020000001.1"/>
</dbReference>
<dbReference type="EMBL" id="JABWRE010000001">
    <property type="protein sequence ID" value="MBC3439165.1"/>
    <property type="molecule type" value="Genomic_DNA"/>
</dbReference>
<keyword evidence="1 3" id="KW-0378">Hydrolase</keyword>
<feature type="domain" description="CN hydrolase" evidence="2">
    <location>
        <begin position="8"/>
        <end position="252"/>
    </location>
</feature>
<dbReference type="Proteomes" id="UP000599879">
    <property type="component" value="Unassembled WGS sequence"/>
</dbReference>
<gene>
    <name evidence="3" type="ORF">HU737_00620</name>
    <name evidence="4" type="ORF">HU737_020800</name>
</gene>
<organism evidence="3">
    <name type="scientific">Pseudomonas urmiensis</name>
    <dbReference type="NCBI Taxonomy" id="2745493"/>
    <lineage>
        <taxon>Bacteria</taxon>
        <taxon>Pseudomonadati</taxon>
        <taxon>Pseudomonadota</taxon>
        <taxon>Gammaproteobacteria</taxon>
        <taxon>Pseudomonadales</taxon>
        <taxon>Pseudomonadaceae</taxon>
        <taxon>Pseudomonas</taxon>
    </lineage>
</organism>
<dbReference type="PANTHER" id="PTHR43674:SF2">
    <property type="entry name" value="BETA-UREIDOPROPIONASE"/>
    <property type="match status" value="1"/>
</dbReference>
<dbReference type="EMBL" id="JABWRE020000001">
    <property type="protein sequence ID" value="MBV4538398.1"/>
    <property type="molecule type" value="Genomic_DNA"/>
</dbReference>
<proteinExistence type="predicted"/>